<dbReference type="RefSeq" id="WP_230740735.1">
    <property type="nucleotide sequence ID" value="NZ_PGCK01000002.1"/>
</dbReference>
<name>A0AAP2RBW8_9EURY</name>
<dbReference type="PANTHER" id="PTHR43312">
    <property type="entry name" value="D-THREO-ALDOSE 1-DEHYDROGENASE"/>
    <property type="match status" value="1"/>
</dbReference>
<evidence type="ECO:0000259" key="1">
    <source>
        <dbReference type="Pfam" id="PF00248"/>
    </source>
</evidence>
<dbReference type="InterPro" id="IPR053135">
    <property type="entry name" value="AKR2_Oxidoreductase"/>
</dbReference>
<dbReference type="PANTHER" id="PTHR43312:SF1">
    <property type="entry name" value="NADP-DEPENDENT OXIDOREDUCTASE DOMAIN-CONTAINING PROTEIN"/>
    <property type="match status" value="1"/>
</dbReference>
<protein>
    <submittedName>
        <fullName evidence="2">Aldo/keto reductase</fullName>
    </submittedName>
</protein>
<dbReference type="Pfam" id="PF00248">
    <property type="entry name" value="Aldo_ket_red"/>
    <property type="match status" value="1"/>
</dbReference>
<dbReference type="Proteomes" id="UP001320159">
    <property type="component" value="Unassembled WGS sequence"/>
</dbReference>
<evidence type="ECO:0000313" key="3">
    <source>
        <dbReference type="Proteomes" id="UP001320159"/>
    </source>
</evidence>
<reference evidence="2 3" key="1">
    <citation type="submission" date="2017-11" db="EMBL/GenBank/DDBJ databases">
        <title>Isolation and Characterization of Family Methanocellaceae Species from Potential Methane Hydrate Area Offshore Southwestern Taiwan.</title>
        <authorList>
            <person name="Zhang W.-L."/>
            <person name="Chen W.-C."/>
            <person name="Lai M.-C."/>
            <person name="Chen S.-C."/>
        </authorList>
    </citation>
    <scope>NUCLEOTIDE SEQUENCE [LARGE SCALE GENOMIC DNA]</scope>
    <source>
        <strain evidence="2 3">CWC-04</strain>
    </source>
</reference>
<gene>
    <name evidence="2" type="ORF">CUJ83_03690</name>
</gene>
<organism evidence="2 3">
    <name type="scientific">Methanooceanicella nereidis</name>
    <dbReference type="NCBI Taxonomy" id="2052831"/>
    <lineage>
        <taxon>Archaea</taxon>
        <taxon>Methanobacteriati</taxon>
        <taxon>Methanobacteriota</taxon>
        <taxon>Stenosarchaea group</taxon>
        <taxon>Methanomicrobia</taxon>
        <taxon>Methanocellales</taxon>
        <taxon>Methanocellaceae</taxon>
        <taxon>Methanooceanicella</taxon>
    </lineage>
</organism>
<proteinExistence type="predicted"/>
<dbReference type="InterPro" id="IPR023210">
    <property type="entry name" value="NADP_OxRdtase_dom"/>
</dbReference>
<dbReference type="EMBL" id="PGCK01000002">
    <property type="protein sequence ID" value="MCD1294096.1"/>
    <property type="molecule type" value="Genomic_DNA"/>
</dbReference>
<sequence>MAIDTTLFGNTGVRVTRIGLGGEGVLRTYGMEKEAEAVIKEATEKGITYYDCAKAYAGSQGYYGNFWSKYRDVRAGIFQASKSASRDRSGALSDLSETLRTMSLEHLDLWQIHDVRTREDIKEIEEPGGALEAFIEAKGSGKVRFIGVTGHHDPEILTYAVENWPVDSVMMPVNPVEGSIGGFLDSTLIAARKKSIAVIGMKILGAQNYIFPDEGITPDVLIRYALSQDIDVAIVGCSNIGEVRTLVNCGTKIMPMTEEEREDLVDLFRPYAKKLAYYRGVL</sequence>
<evidence type="ECO:0000313" key="2">
    <source>
        <dbReference type="EMBL" id="MCD1294096.1"/>
    </source>
</evidence>
<dbReference type="InterPro" id="IPR036812">
    <property type="entry name" value="NAD(P)_OxRdtase_dom_sf"/>
</dbReference>
<dbReference type="CDD" id="cd19100">
    <property type="entry name" value="AKR_unchar"/>
    <property type="match status" value="1"/>
</dbReference>
<dbReference type="SUPFAM" id="SSF51430">
    <property type="entry name" value="NAD(P)-linked oxidoreductase"/>
    <property type="match status" value="1"/>
</dbReference>
<accession>A0AAP2RBW8</accession>
<feature type="domain" description="NADP-dependent oxidoreductase" evidence="1">
    <location>
        <begin position="18"/>
        <end position="205"/>
    </location>
</feature>
<dbReference type="AlphaFoldDB" id="A0AAP2RBW8"/>
<dbReference type="Gene3D" id="3.20.20.100">
    <property type="entry name" value="NADP-dependent oxidoreductase domain"/>
    <property type="match status" value="1"/>
</dbReference>
<keyword evidence="3" id="KW-1185">Reference proteome</keyword>
<comment type="caution">
    <text evidence="2">The sequence shown here is derived from an EMBL/GenBank/DDBJ whole genome shotgun (WGS) entry which is preliminary data.</text>
</comment>